<reference evidence="2" key="2">
    <citation type="journal article" date="2021" name="Microbiome">
        <title>Successional dynamics and alternative stable states in a saline activated sludge microbial community over 9 years.</title>
        <authorList>
            <person name="Wang Y."/>
            <person name="Ye J."/>
            <person name="Ju F."/>
            <person name="Liu L."/>
            <person name="Boyd J.A."/>
            <person name="Deng Y."/>
            <person name="Parks D.H."/>
            <person name="Jiang X."/>
            <person name="Yin X."/>
            <person name="Woodcroft B.J."/>
            <person name="Tyson G.W."/>
            <person name="Hugenholtz P."/>
            <person name="Polz M.F."/>
            <person name="Zhang T."/>
        </authorList>
    </citation>
    <scope>NUCLEOTIDE SEQUENCE</scope>
    <source>
        <strain evidence="2">HKST-UBA14</strain>
    </source>
</reference>
<sequence>MSLTTGQKIKYFRKRAQMSQFDLELEINASPGSISRIENSNTEPTKETLYKISDVLELNKYERDYLYGSLATAATDEEVKVAQGLIEEYFSRKGVLAYMLDDRYRLISVSKDFAKFFGFNDETIKQVIMQPLIKVMLLPEFNILQSFSPDEFEDTLRHNFSKYYYESSFMQGEQPTIETMEAIAGNPTATKVWEEILADPPKYVNTMESRTVVFKIGFTKVKMVYSVEFMANSQRYLIIEYTPENAVLKFIQKII</sequence>
<dbReference type="CDD" id="cd00093">
    <property type="entry name" value="HTH_XRE"/>
    <property type="match status" value="1"/>
</dbReference>
<accession>A0A955RJE2</accession>
<dbReference type="SUPFAM" id="SSF47413">
    <property type="entry name" value="lambda repressor-like DNA-binding domains"/>
    <property type="match status" value="1"/>
</dbReference>
<dbReference type="Pfam" id="PF01381">
    <property type="entry name" value="HTH_3"/>
    <property type="match status" value="1"/>
</dbReference>
<dbReference type="GO" id="GO:0003677">
    <property type="term" value="F:DNA binding"/>
    <property type="evidence" value="ECO:0007669"/>
    <property type="project" value="InterPro"/>
</dbReference>
<proteinExistence type="predicted"/>
<evidence type="ECO:0000259" key="1">
    <source>
        <dbReference type="PROSITE" id="PS50943"/>
    </source>
</evidence>
<dbReference type="AlphaFoldDB" id="A0A955RJE2"/>
<feature type="domain" description="HTH cro/C1-type" evidence="1">
    <location>
        <begin position="9"/>
        <end position="66"/>
    </location>
</feature>
<dbReference type="Proteomes" id="UP000783287">
    <property type="component" value="Unassembled WGS sequence"/>
</dbReference>
<dbReference type="SMART" id="SM00530">
    <property type="entry name" value="HTH_XRE"/>
    <property type="match status" value="1"/>
</dbReference>
<dbReference type="Gene3D" id="1.10.260.40">
    <property type="entry name" value="lambda repressor-like DNA-binding domains"/>
    <property type="match status" value="1"/>
</dbReference>
<reference evidence="2" key="1">
    <citation type="submission" date="2020-04" db="EMBL/GenBank/DDBJ databases">
        <authorList>
            <person name="Zhang T."/>
        </authorList>
    </citation>
    <scope>NUCLEOTIDE SEQUENCE</scope>
    <source>
        <strain evidence="2">HKST-UBA14</strain>
    </source>
</reference>
<evidence type="ECO:0000313" key="3">
    <source>
        <dbReference type="Proteomes" id="UP000783287"/>
    </source>
</evidence>
<evidence type="ECO:0000313" key="2">
    <source>
        <dbReference type="EMBL" id="MCA9383713.1"/>
    </source>
</evidence>
<organism evidence="2 3">
    <name type="scientific">Candidatus Dojkabacteria bacterium</name>
    <dbReference type="NCBI Taxonomy" id="2099670"/>
    <lineage>
        <taxon>Bacteria</taxon>
        <taxon>Candidatus Dojkabacteria</taxon>
    </lineage>
</organism>
<dbReference type="InterPro" id="IPR010982">
    <property type="entry name" value="Lambda_DNA-bd_dom_sf"/>
</dbReference>
<gene>
    <name evidence="2" type="ORF">KC909_05060</name>
</gene>
<comment type="caution">
    <text evidence="2">The sequence shown here is derived from an EMBL/GenBank/DDBJ whole genome shotgun (WGS) entry which is preliminary data.</text>
</comment>
<dbReference type="PROSITE" id="PS50943">
    <property type="entry name" value="HTH_CROC1"/>
    <property type="match status" value="1"/>
</dbReference>
<dbReference type="InterPro" id="IPR001387">
    <property type="entry name" value="Cro/C1-type_HTH"/>
</dbReference>
<dbReference type="EMBL" id="JAGQLK010000118">
    <property type="protein sequence ID" value="MCA9383713.1"/>
    <property type="molecule type" value="Genomic_DNA"/>
</dbReference>
<protein>
    <submittedName>
        <fullName evidence="2">Helix-turn-helix transcriptional regulator</fullName>
    </submittedName>
</protein>
<name>A0A955RJE2_9BACT</name>